<name>A0A084WFF9_ANOSI</name>
<accession>A0A084WFF9</accession>
<evidence type="ECO:0000313" key="3">
    <source>
        <dbReference type="Proteomes" id="UP000030765"/>
    </source>
</evidence>
<dbReference type="EnsemblMetazoa" id="ASIC016954-RA">
    <property type="protein sequence ID" value="ASIC016954-PA"/>
    <property type="gene ID" value="ASIC016954"/>
</dbReference>
<keyword evidence="3" id="KW-1185">Reference proteome</keyword>
<reference evidence="1 3" key="1">
    <citation type="journal article" date="2014" name="BMC Genomics">
        <title>Genome sequence of Anopheles sinensis provides insight into genetics basis of mosquito competence for malaria parasites.</title>
        <authorList>
            <person name="Zhou D."/>
            <person name="Zhang D."/>
            <person name="Ding G."/>
            <person name="Shi L."/>
            <person name="Hou Q."/>
            <person name="Ye Y."/>
            <person name="Xu Y."/>
            <person name="Zhou H."/>
            <person name="Xiong C."/>
            <person name="Li S."/>
            <person name="Yu J."/>
            <person name="Hong S."/>
            <person name="Yu X."/>
            <person name="Zou P."/>
            <person name="Chen C."/>
            <person name="Chang X."/>
            <person name="Wang W."/>
            <person name="Lv Y."/>
            <person name="Sun Y."/>
            <person name="Ma L."/>
            <person name="Shen B."/>
            <person name="Zhu C."/>
        </authorList>
    </citation>
    <scope>NUCLEOTIDE SEQUENCE [LARGE SCALE GENOMIC DNA]</scope>
</reference>
<protein>
    <submittedName>
        <fullName evidence="1 2">Uncharacterized protein</fullName>
    </submittedName>
</protein>
<evidence type="ECO:0000313" key="2">
    <source>
        <dbReference type="EnsemblMetazoa" id="ASIC016954-PA"/>
    </source>
</evidence>
<evidence type="ECO:0000313" key="1">
    <source>
        <dbReference type="EMBL" id="KFB48953.1"/>
    </source>
</evidence>
<sequence length="77" mass="8737">MADAKFQVHLLGPAARFRFRLRGDNATDNNRAKQGVAETWGWMNGPCAVGKFCEQQPFASHWTGCKCEQLQTVRIPW</sequence>
<dbReference type="EMBL" id="ATLV01023346">
    <property type="status" value="NOT_ANNOTATED_CDS"/>
    <property type="molecule type" value="Genomic_DNA"/>
</dbReference>
<gene>
    <name evidence="1" type="ORF">ZHAS_00016954</name>
</gene>
<proteinExistence type="predicted"/>
<organism evidence="1">
    <name type="scientific">Anopheles sinensis</name>
    <name type="common">Mosquito</name>
    <dbReference type="NCBI Taxonomy" id="74873"/>
    <lineage>
        <taxon>Eukaryota</taxon>
        <taxon>Metazoa</taxon>
        <taxon>Ecdysozoa</taxon>
        <taxon>Arthropoda</taxon>
        <taxon>Hexapoda</taxon>
        <taxon>Insecta</taxon>
        <taxon>Pterygota</taxon>
        <taxon>Neoptera</taxon>
        <taxon>Endopterygota</taxon>
        <taxon>Diptera</taxon>
        <taxon>Nematocera</taxon>
        <taxon>Culicoidea</taxon>
        <taxon>Culicidae</taxon>
        <taxon>Anophelinae</taxon>
        <taxon>Anopheles</taxon>
    </lineage>
</organism>
<reference evidence="2" key="2">
    <citation type="submission" date="2020-05" db="UniProtKB">
        <authorList>
            <consortium name="EnsemblMetazoa"/>
        </authorList>
    </citation>
    <scope>IDENTIFICATION</scope>
</reference>
<dbReference type="Proteomes" id="UP000030765">
    <property type="component" value="Unassembled WGS sequence"/>
</dbReference>
<dbReference type="VEuPathDB" id="VectorBase:ASIC016954"/>
<dbReference type="AlphaFoldDB" id="A0A084WFF9"/>
<dbReference type="EMBL" id="KE525342">
    <property type="protein sequence ID" value="KFB48953.1"/>
    <property type="molecule type" value="Genomic_DNA"/>
</dbReference>